<dbReference type="GO" id="GO:0006508">
    <property type="term" value="P:proteolysis"/>
    <property type="evidence" value="ECO:0007669"/>
    <property type="project" value="UniProtKB-KW"/>
</dbReference>
<evidence type="ECO:0000256" key="2">
    <source>
        <dbReference type="ARBA" id="ARBA00022801"/>
    </source>
</evidence>
<organism evidence="5 6">
    <name type="scientific">Denitrobaculum tricleocarpae</name>
    <dbReference type="NCBI Taxonomy" id="2591009"/>
    <lineage>
        <taxon>Bacteria</taxon>
        <taxon>Pseudomonadati</taxon>
        <taxon>Pseudomonadota</taxon>
        <taxon>Alphaproteobacteria</taxon>
        <taxon>Rhodospirillales</taxon>
        <taxon>Rhodospirillaceae</taxon>
        <taxon>Denitrobaculum</taxon>
    </lineage>
</organism>
<dbReference type="AlphaFoldDB" id="A0A545T3Y1"/>
<dbReference type="Pfam" id="PF03543">
    <property type="entry name" value="Peptidase_C58"/>
    <property type="match status" value="1"/>
</dbReference>
<dbReference type="Proteomes" id="UP000315252">
    <property type="component" value="Unassembled WGS sequence"/>
</dbReference>
<dbReference type="InterPro" id="IPR038765">
    <property type="entry name" value="Papain-like_cys_pep_sf"/>
</dbReference>
<dbReference type="SUPFAM" id="SSF54001">
    <property type="entry name" value="Cysteine proteinases"/>
    <property type="match status" value="1"/>
</dbReference>
<evidence type="ECO:0000256" key="3">
    <source>
        <dbReference type="ARBA" id="ARBA00022807"/>
    </source>
</evidence>
<evidence type="ECO:0000259" key="4">
    <source>
        <dbReference type="Pfam" id="PF03543"/>
    </source>
</evidence>
<keyword evidence="1" id="KW-0645">Protease</keyword>
<dbReference type="InterPro" id="IPR006473">
    <property type="entry name" value="Peptidase_C58_Yopt"/>
</dbReference>
<name>A0A545T3Y1_9PROT</name>
<sequence>MDLNDFVVFAFQQKAVLAKSYDDRTADKGVCAGLVIRFAQLYYLGVRVTEDLMTNNVYYAKLVQDKFDEKFKEGVREHDVYAEFKALTGVSPYTGFIAKANAADPNVEKTLAVSTSAPGRAHYIVLNFAKGGAHAVGIAVNPDKSWQVFDPNLEYFEGETHEGLTEFFTSLSKLYAQLQHTVSEWENISLIKHPGFPTLMSFLKSKGLE</sequence>
<dbReference type="Gene3D" id="3.90.70.20">
    <property type="match status" value="1"/>
</dbReference>
<protein>
    <recommendedName>
        <fullName evidence="4">Peptidase C58 YopT-type domain-containing protein</fullName>
    </recommendedName>
</protein>
<dbReference type="RefSeq" id="WP_142899474.1">
    <property type="nucleotide sequence ID" value="NZ_ML660064.1"/>
</dbReference>
<proteinExistence type="predicted"/>
<keyword evidence="2" id="KW-0378">Hydrolase</keyword>
<comment type="caution">
    <text evidence="5">The sequence shown here is derived from an EMBL/GenBank/DDBJ whole genome shotgun (WGS) entry which is preliminary data.</text>
</comment>
<evidence type="ECO:0000313" key="6">
    <source>
        <dbReference type="Proteomes" id="UP000315252"/>
    </source>
</evidence>
<accession>A0A545T3Y1</accession>
<keyword evidence="3" id="KW-0788">Thiol protease</keyword>
<feature type="domain" description="Peptidase C58 YopT-type" evidence="4">
    <location>
        <begin position="103"/>
        <end position="174"/>
    </location>
</feature>
<dbReference type="GO" id="GO:0004197">
    <property type="term" value="F:cysteine-type endopeptidase activity"/>
    <property type="evidence" value="ECO:0007669"/>
    <property type="project" value="InterPro"/>
</dbReference>
<dbReference type="EMBL" id="VHSH01000013">
    <property type="protein sequence ID" value="TQV71927.1"/>
    <property type="molecule type" value="Genomic_DNA"/>
</dbReference>
<reference evidence="5 6" key="1">
    <citation type="submission" date="2019-06" db="EMBL/GenBank/DDBJ databases">
        <title>Whole genome sequence for Rhodospirillaceae sp. R148.</title>
        <authorList>
            <person name="Wang G."/>
        </authorList>
    </citation>
    <scope>NUCLEOTIDE SEQUENCE [LARGE SCALE GENOMIC DNA]</scope>
    <source>
        <strain evidence="5 6">R148</strain>
    </source>
</reference>
<keyword evidence="6" id="KW-1185">Reference proteome</keyword>
<evidence type="ECO:0000313" key="5">
    <source>
        <dbReference type="EMBL" id="TQV71927.1"/>
    </source>
</evidence>
<gene>
    <name evidence="5" type="ORF">FKG95_26490</name>
</gene>
<evidence type="ECO:0000256" key="1">
    <source>
        <dbReference type="ARBA" id="ARBA00022670"/>
    </source>
</evidence>